<dbReference type="GO" id="GO:0006302">
    <property type="term" value="P:double-strand break repair"/>
    <property type="evidence" value="ECO:0007669"/>
    <property type="project" value="InterPro"/>
</dbReference>
<evidence type="ECO:0000256" key="1">
    <source>
        <dbReference type="SAM" id="Coils"/>
    </source>
</evidence>
<proteinExistence type="predicted"/>
<accession>A0A7S2WP39</accession>
<gene>
    <name evidence="3" type="ORF">RMAR1173_LOCUS14593</name>
</gene>
<feature type="region of interest" description="Disordered" evidence="2">
    <location>
        <begin position="1767"/>
        <end position="1795"/>
    </location>
</feature>
<organism evidence="3">
    <name type="scientific">Rhizochromulina marina</name>
    <dbReference type="NCBI Taxonomy" id="1034831"/>
    <lineage>
        <taxon>Eukaryota</taxon>
        <taxon>Sar</taxon>
        <taxon>Stramenopiles</taxon>
        <taxon>Ochrophyta</taxon>
        <taxon>Dictyochophyceae</taxon>
        <taxon>Rhizochromulinales</taxon>
        <taxon>Rhizochromulina</taxon>
    </lineage>
</organism>
<feature type="region of interest" description="Disordered" evidence="2">
    <location>
        <begin position="1236"/>
        <end position="1267"/>
    </location>
</feature>
<feature type="compositionally biased region" description="Low complexity" evidence="2">
    <location>
        <begin position="1253"/>
        <end position="1262"/>
    </location>
</feature>
<feature type="compositionally biased region" description="Acidic residues" evidence="2">
    <location>
        <begin position="1239"/>
        <end position="1252"/>
    </location>
</feature>
<protein>
    <submittedName>
        <fullName evidence="3">Uncharacterized protein</fullName>
    </submittedName>
</protein>
<evidence type="ECO:0000256" key="2">
    <source>
        <dbReference type="SAM" id="MobiDB-lite"/>
    </source>
</evidence>
<feature type="coiled-coil region" evidence="1">
    <location>
        <begin position="2072"/>
        <end position="2116"/>
    </location>
</feature>
<feature type="compositionally biased region" description="Basic and acidic residues" evidence="2">
    <location>
        <begin position="1770"/>
        <end position="1787"/>
    </location>
</feature>
<dbReference type="EMBL" id="HBHJ01022093">
    <property type="protein sequence ID" value="CAD9699434.1"/>
    <property type="molecule type" value="Transcribed_RNA"/>
</dbReference>
<sequence>MGHKPQRQESAAHMDPLQPMQVTVDGKLNMFGKGSKTSAFSLGERVIAISKSSHSPMPSCIEIHKHALERNRRRDKAATYHMQVVTAPLANLLQRISNWGRSEYEQKANETILREFSSKSSFTLFIVSDLISDMHKMKILMRGEAPSIAEALRHNYFCYLMPEFNNLPSTFDIQIRYVQPEIGSLHSMHLASGGIECCLDRVHRLHKDGKARRMEFSIQVWRRTYSADVTEPEPVQDIGMVRCVLWYLPFLDDRELRDEVAWGSSTFQAFWKGRRMAKVELDHLWFNLPETLKGAKLEDKEHVQRRVVGALFLGSTRLTDDVKSDIVGNLRIYLQDTKNYDYEVYMVKGSPSGAPTGRRKKLLTKEFHDLYVEWLAQCHAQLDQSVSLEDYDPESKTYRTMYLRNTRFAAGDMVWCSPQEGITEMKRSSIQSAKVNLKGMLLRLQGFVLPHADVDPGSTSPRTSEPLARWVGKVCTVRALREPVRLYPTQEVWRIPASRLTSKGPLSTAEVTKYKKKEEQGAPTSVFVQWEAPVPEMTSKNVFNVRMDQLGRCKLNATVLNHFNDTLVDWTSNNPKNPTKCAPIELVALLESEGGATTRGAGFTPLPDAHQPKVMWNEVLGYHAIEFFDVVGPLSKGKLGTFRLTLSLPQFPEVQACTMKLRIKAGPVAKLVAALPESPLSLSLDNLDLPDLVVQFADQAGNQCLISGLEARGSPPRRRGGGSGAAAAGGTPTAAVRLGLEVVNSRSGEAIPGIRVCAPWDTEQPHTAPGRQAVLGGRGMELICSGIKLEAVNAEAENALTFGRDGLRCALRVRVPQLEPVDVKLVVQPGAPRQLRLVGALSEDEEGQSLPVPVLNRQFLIPEGELQVLDAWGYEPPNLQKWQVTIIGTSSLKLRFRRPVHGGRGGRRNQTSNGAHDDTWRAEVSLTMDRRGAVNLGNLQALVPADRFERGPCNVAVVMSAAPVEADASRREMLQLQHEVQVMPSDDPAVVEATLTCLETGDIWTVRSDDLRTQTVTLPACSRLAPLLAISDEALQTVPLKHLKVAVNGEDLTASDLALFQEAGVLPDIEVPRQGDRPCVLEVRGQDSSEKVAASFVVRAAAAAPAVLALESSTMSGASISITNGASLAEAGVRVWVRDAFSNTVTNRDTLRGLQLELTLSSVDAAQVPALVPGDAQQAGQSAEAQEAWSTSDGGKIAVPLELQRDGSFSSKHIGLVGVASSHKFNLNVRVVGQHDAADEGDGQGAEQEEQEAATTANGGAEVQDDAKPAVLEPISRLAVLSLGRPVALALRNSADWASLCRAPVSLEHLDVQVVDSGGNPVPIKGGASQLCKASLVQLEVLTSGSPARTLEIYAGPRSMKRKVKATEPEFAASKALCFTGHPKWGNFCRSSSFWLGNGEPGTTYQCRIAPTKLLAEFLPADSHMGSIKPLVFDTQMDPLLDQVVRIHAQNRTQQVVSVGELPPRIVFDIQVSSAGADPDVDEDEEIDDTMISSSSFDLSDILPGFSASLVGPDQASSEAIVRLGEDGTVVVQHATPVTLAGEYHFVVRFQDPRDEVLRFVPPRQERAMLGATGEFAVKPGPPHQLIVATVQIGGETDYLVMGHRKPRLKLARHVSNDPPEACLLCADSDAAPAATNVPVEIRIFAADQFGNPSWNEEQGQGRLLTIQAKPQGHANDPVIEIHDPGLAIPGAEFQAVDDSADLLLQLGTEDSKFLSWPAQDHATAQIRIRPGSGRHPRCESQPYELEFCSDGLTPATVEFRVFDAQGRSEAQRTQREEYERQRREARSNAQEAEFKRRKLADAAAKCRSARDAARRDAMQLSGEQVSNLDQLEDVLKAKIHQSRRTRQRHLPNMVERGLATAKEALSRRREDAFIGAVADLFQTRATEQPSIDDKLAEVISWHIGSRMEMLLVKDEAAANTVHNVANHLRVRPLGASRHKDFEFPPLKLATGQWKFRSWFAAQVLETTPAALRAAAHHPTIAASALSALLWDLVRDTMVVETREDARAYRTAVVEKQKNKCPTILTLDGHRILANGERGGVSNTLPRGMDGRAVFGARQVDARRLNDALDMIAEHRDRERELKAVNHDLEQQERHARDLEAKVVQIECALLHTEQKGL</sequence>
<evidence type="ECO:0000313" key="3">
    <source>
        <dbReference type="EMBL" id="CAD9699434.1"/>
    </source>
</evidence>
<dbReference type="InterPro" id="IPR038892">
    <property type="entry name" value="SMCHD1"/>
</dbReference>
<keyword evidence="1" id="KW-0175">Coiled coil</keyword>
<name>A0A7S2WP39_9STRA</name>
<reference evidence="3" key="1">
    <citation type="submission" date="2021-01" db="EMBL/GenBank/DDBJ databases">
        <authorList>
            <person name="Corre E."/>
            <person name="Pelletier E."/>
            <person name="Niang G."/>
            <person name="Scheremetjew M."/>
            <person name="Finn R."/>
            <person name="Kale V."/>
            <person name="Holt S."/>
            <person name="Cochrane G."/>
            <person name="Meng A."/>
            <person name="Brown T."/>
            <person name="Cohen L."/>
        </authorList>
    </citation>
    <scope>NUCLEOTIDE SEQUENCE</scope>
    <source>
        <strain evidence="3">CCMP1243</strain>
    </source>
</reference>
<dbReference type="PANTHER" id="PTHR22640">
    <property type="entry name" value="STRUCTURAL MAINTENANCE OF CHROMOSOMES FLEXIBLE HINGE DOMAIN-CONTAINING PROTEIN 1"/>
    <property type="match status" value="1"/>
</dbReference>
<feature type="region of interest" description="Disordered" evidence="2">
    <location>
        <begin position="709"/>
        <end position="729"/>
    </location>
</feature>
<dbReference type="PANTHER" id="PTHR22640:SF2">
    <property type="entry name" value="STRUCTURAL MAINTENANCE OF CHROMOSOMES FLEXIBLE HINGE DOMAIN-CONTAINING PROTEIN 1"/>
    <property type="match status" value="1"/>
</dbReference>